<evidence type="ECO:0000313" key="4">
    <source>
        <dbReference type="Proteomes" id="UP000019155"/>
    </source>
</evidence>
<evidence type="ECO:0000256" key="1">
    <source>
        <dbReference type="SAM" id="MobiDB-lite"/>
    </source>
</evidence>
<dbReference type="STRING" id="1435051.BMOU_1558"/>
<dbReference type="eggNOG" id="COG1409">
    <property type="taxonomic scope" value="Bacteria"/>
</dbReference>
<dbReference type="Proteomes" id="UP000019155">
    <property type="component" value="Unassembled WGS sequence"/>
</dbReference>
<feature type="domain" description="Calcineurin-like phosphoesterase" evidence="2">
    <location>
        <begin position="45"/>
        <end position="159"/>
    </location>
</feature>
<dbReference type="PANTHER" id="PTHR32440:SF11">
    <property type="entry name" value="METALLOPHOSPHOESTERASE DOMAIN-CONTAINING PROTEIN"/>
    <property type="match status" value="1"/>
</dbReference>
<feature type="region of interest" description="Disordered" evidence="1">
    <location>
        <begin position="1"/>
        <end position="27"/>
    </location>
</feature>
<dbReference type="AlphaFoldDB" id="W4N6Q5"/>
<dbReference type="EMBL" id="AZMV01000007">
    <property type="protein sequence ID" value="ETY70699.1"/>
    <property type="molecule type" value="Genomic_DNA"/>
</dbReference>
<proteinExistence type="predicted"/>
<accession>W4N6Q5</accession>
<feature type="compositionally biased region" description="Polar residues" evidence="1">
    <location>
        <begin position="407"/>
        <end position="418"/>
    </location>
</feature>
<dbReference type="Pfam" id="PF00149">
    <property type="entry name" value="Metallophos"/>
    <property type="match status" value="1"/>
</dbReference>
<dbReference type="GeneID" id="97502060"/>
<dbReference type="InterPro" id="IPR004843">
    <property type="entry name" value="Calcineurin-like_PHP"/>
</dbReference>
<dbReference type="GO" id="GO:0016788">
    <property type="term" value="F:hydrolase activity, acting on ester bonds"/>
    <property type="evidence" value="ECO:0007669"/>
    <property type="project" value="TreeGrafter"/>
</dbReference>
<reference evidence="3 4" key="1">
    <citation type="journal article" date="2014" name="Genome Announc.">
        <title>The Genome Sequence of Bifidobacterium moukalabense DSM 27321 Highlights the Close Phylogenetic Relatedness with the Bifidobacterium dentium Taxon.</title>
        <authorList>
            <person name="Lugli G.A."/>
            <person name="Duranti S."/>
            <person name="Milani C."/>
            <person name="Turroni F."/>
            <person name="Viappiani A."/>
            <person name="Mangifesta M."/>
            <person name="van Sinderen D."/>
            <person name="Ventura M."/>
        </authorList>
    </citation>
    <scope>NUCLEOTIDE SEQUENCE [LARGE SCALE GENOMIC DNA]</scope>
    <source>
        <strain evidence="3 4">DSM 27321</strain>
    </source>
</reference>
<dbReference type="GO" id="GO:0005737">
    <property type="term" value="C:cytoplasm"/>
    <property type="evidence" value="ECO:0007669"/>
    <property type="project" value="TreeGrafter"/>
</dbReference>
<dbReference type="PATRIC" id="fig|1435051.3.peg.1541"/>
<comment type="caution">
    <text evidence="3">The sequence shown here is derived from an EMBL/GenBank/DDBJ whole genome shotgun (WGS) entry which is preliminary data.</text>
</comment>
<dbReference type="PANTHER" id="PTHR32440">
    <property type="entry name" value="PHOSPHATASE DCR2-RELATED-RELATED"/>
    <property type="match status" value="1"/>
</dbReference>
<feature type="region of interest" description="Disordered" evidence="1">
    <location>
        <begin position="181"/>
        <end position="216"/>
    </location>
</feature>
<protein>
    <submittedName>
        <fullName evidence="3">Ser/threonine protein phosphatase</fullName>
    </submittedName>
</protein>
<evidence type="ECO:0000259" key="2">
    <source>
        <dbReference type="Pfam" id="PF00149"/>
    </source>
</evidence>
<feature type="compositionally biased region" description="Polar residues" evidence="1">
    <location>
        <begin position="187"/>
        <end position="199"/>
    </location>
</feature>
<dbReference type="SUPFAM" id="SSF56300">
    <property type="entry name" value="Metallo-dependent phosphatases"/>
    <property type="match status" value="1"/>
</dbReference>
<dbReference type="RefSeq" id="WP_034876444.1">
    <property type="nucleotide sequence ID" value="NZ_AZMV01000007.1"/>
</dbReference>
<keyword evidence="4" id="KW-1185">Reference proteome</keyword>
<feature type="region of interest" description="Disordered" evidence="1">
    <location>
        <begin position="407"/>
        <end position="432"/>
    </location>
</feature>
<dbReference type="OrthoDB" id="9816081at2"/>
<evidence type="ECO:0000313" key="3">
    <source>
        <dbReference type="EMBL" id="ETY70699.1"/>
    </source>
</evidence>
<name>W4N6Q5_9BIFI</name>
<organism evidence="3 4">
    <name type="scientific">Bifidobacterium moukalabense DSM 27321</name>
    <dbReference type="NCBI Taxonomy" id="1435051"/>
    <lineage>
        <taxon>Bacteria</taxon>
        <taxon>Bacillati</taxon>
        <taxon>Actinomycetota</taxon>
        <taxon>Actinomycetes</taxon>
        <taxon>Bifidobacteriales</taxon>
        <taxon>Bifidobacteriaceae</taxon>
        <taxon>Bifidobacterium</taxon>
    </lineage>
</organism>
<gene>
    <name evidence="3" type="ORF">BMOU_1558</name>
</gene>
<feature type="compositionally biased region" description="Basic and acidic residues" evidence="1">
    <location>
        <begin position="419"/>
        <end position="430"/>
    </location>
</feature>
<dbReference type="InterPro" id="IPR029052">
    <property type="entry name" value="Metallo-depent_PP-like"/>
</dbReference>
<feature type="compositionally biased region" description="Low complexity" evidence="1">
    <location>
        <begin position="203"/>
        <end position="214"/>
    </location>
</feature>
<sequence length="529" mass="56931">MTELQHAAKAASTRPRIQPAEEGDGRPLSISARLGRLQFHQSGKFRVLQFADIQDGPKVSADTIKLIEASLDATRPDVVIFTGNQIAGYDSAYSQTMRKRRWNKAQGAAAQVSSKRYEEAVEQTHTLVRSTVEQLVHPLAERGIPWAVTFGNHDFQCGLDNAELERICQEFPGCLNPASAGAGAGGNDQSSPAGSTSGRPTYGSARQGDDAAAGSGAGAGILPGQRVYGCEPGTFALPVMNVNRTRNVLGLVLVDSGDYARSGGYGSPSAAALRFLADVPHTLAAEPQGTAMPREVSLPRETLPCMVFQHFAIPQYYDLLKPVVANAARAIEGYRTFAGNHYVLDENKTQPGSYLGEGISCPDADSGEYAVLRDGGYFAISAGHDHRNAFVGTVAIPDIQTYARTTGESVTGAETGSVTEHENENKRENGNRTTTETAHGLMMIASPTSGFGSYGPVPEKRAARLFEFDIRHPYEPRTQLLEYGELVGKPSAGKAYAYGMTSESKPDSEGMDLLHRPTWWSKLISRFKK</sequence>